<dbReference type="AlphaFoldDB" id="A0A2X0VQ49"/>
<organism evidence="1 2">
    <name type="scientific">Schaalia odontolytica</name>
    <dbReference type="NCBI Taxonomy" id="1660"/>
    <lineage>
        <taxon>Bacteria</taxon>
        <taxon>Bacillati</taxon>
        <taxon>Actinomycetota</taxon>
        <taxon>Actinomycetes</taxon>
        <taxon>Actinomycetales</taxon>
        <taxon>Actinomycetaceae</taxon>
        <taxon>Schaalia</taxon>
    </lineage>
</organism>
<dbReference type="GeneID" id="93758553"/>
<name>A0A2X0VQ49_9ACTO</name>
<keyword evidence="2" id="KW-1185">Reference proteome</keyword>
<dbReference type="EMBL" id="UAPR01000004">
    <property type="protein sequence ID" value="SPT55851.1"/>
    <property type="molecule type" value="Genomic_DNA"/>
</dbReference>
<dbReference type="Proteomes" id="UP000250192">
    <property type="component" value="Unassembled WGS sequence"/>
</dbReference>
<gene>
    <name evidence="1" type="ORF">NCTC9935_01361</name>
</gene>
<evidence type="ECO:0000313" key="1">
    <source>
        <dbReference type="EMBL" id="SPT55851.1"/>
    </source>
</evidence>
<proteinExistence type="predicted"/>
<dbReference type="OrthoDB" id="3261057at2"/>
<sequence>MNPVDKLLKKDEHRETMLRALGSAHTALDDAIANYRLAFKTATTIGWPKADLTKAGFPDPIRLPKASTRTPDAEA</sequence>
<accession>A0A2X0VQ49</accession>
<protein>
    <submittedName>
        <fullName evidence="1">Uncharacterized protein</fullName>
    </submittedName>
</protein>
<evidence type="ECO:0000313" key="2">
    <source>
        <dbReference type="Proteomes" id="UP000250192"/>
    </source>
</evidence>
<dbReference type="RefSeq" id="WP_111823865.1">
    <property type="nucleotide sequence ID" value="NZ_CAUQLB010000027.1"/>
</dbReference>
<reference evidence="1 2" key="1">
    <citation type="submission" date="2018-06" db="EMBL/GenBank/DDBJ databases">
        <authorList>
            <consortium name="Pathogen Informatics"/>
            <person name="Doyle S."/>
        </authorList>
    </citation>
    <scope>NUCLEOTIDE SEQUENCE [LARGE SCALE GENOMIC DNA]</scope>
    <source>
        <strain evidence="1 2">NCTC9935</strain>
    </source>
</reference>